<evidence type="ECO:0008006" key="8">
    <source>
        <dbReference type="Google" id="ProtNLM"/>
    </source>
</evidence>
<dbReference type="PROSITE" id="PS50238">
    <property type="entry name" value="RHOGAP"/>
    <property type="match status" value="1"/>
</dbReference>
<dbReference type="GO" id="GO:0005975">
    <property type="term" value="P:carbohydrate metabolic process"/>
    <property type="evidence" value="ECO:0007669"/>
    <property type="project" value="InterPro"/>
</dbReference>
<dbReference type="InterPro" id="IPR051025">
    <property type="entry name" value="RhoGAP"/>
</dbReference>
<feature type="compositionally biased region" description="Polar residues" evidence="2">
    <location>
        <begin position="993"/>
        <end position="1002"/>
    </location>
</feature>
<dbReference type="GO" id="GO:0007165">
    <property type="term" value="P:signal transduction"/>
    <property type="evidence" value="ECO:0007669"/>
    <property type="project" value="InterPro"/>
</dbReference>
<dbReference type="GO" id="GO:0016810">
    <property type="term" value="F:hydrolase activity, acting on carbon-nitrogen (but not peptide) bonds"/>
    <property type="evidence" value="ECO:0007669"/>
    <property type="project" value="InterPro"/>
</dbReference>
<dbReference type="CDD" id="cd00158">
    <property type="entry name" value="RHOD"/>
    <property type="match status" value="1"/>
</dbReference>
<evidence type="ECO:0000259" key="5">
    <source>
        <dbReference type="PROSITE" id="PS51677"/>
    </source>
</evidence>
<keyword evidence="1" id="KW-0343">GTPase activation</keyword>
<dbReference type="InterPro" id="IPR000198">
    <property type="entry name" value="RhoGAP_dom"/>
</dbReference>
<evidence type="ECO:0000256" key="2">
    <source>
        <dbReference type="SAM" id="MobiDB-lite"/>
    </source>
</evidence>
<dbReference type="STRING" id="286115.A0A507DGQ7"/>
<evidence type="ECO:0000256" key="1">
    <source>
        <dbReference type="ARBA" id="ARBA00022468"/>
    </source>
</evidence>
<organism evidence="6 7">
    <name type="scientific">Synchytrium endobioticum</name>
    <dbReference type="NCBI Taxonomy" id="286115"/>
    <lineage>
        <taxon>Eukaryota</taxon>
        <taxon>Fungi</taxon>
        <taxon>Fungi incertae sedis</taxon>
        <taxon>Chytridiomycota</taxon>
        <taxon>Chytridiomycota incertae sedis</taxon>
        <taxon>Chytridiomycetes</taxon>
        <taxon>Synchytriales</taxon>
        <taxon>Synchytriaceae</taxon>
        <taxon>Synchytrium</taxon>
    </lineage>
</organism>
<dbReference type="Pfam" id="PF00620">
    <property type="entry name" value="RhoGAP"/>
    <property type="match status" value="2"/>
</dbReference>
<dbReference type="SMART" id="SM00324">
    <property type="entry name" value="RhoGAP"/>
    <property type="match status" value="1"/>
</dbReference>
<dbReference type="Proteomes" id="UP000317494">
    <property type="component" value="Unassembled WGS sequence"/>
</dbReference>
<dbReference type="SUPFAM" id="SSF88713">
    <property type="entry name" value="Glycoside hydrolase/deacetylase"/>
    <property type="match status" value="1"/>
</dbReference>
<dbReference type="Pfam" id="PF00581">
    <property type="entry name" value="Rhodanese"/>
    <property type="match status" value="1"/>
</dbReference>
<dbReference type="InterPro" id="IPR011330">
    <property type="entry name" value="Glyco_hydro/deAcase_b/a-brl"/>
</dbReference>
<gene>
    <name evidence="6" type="ORF">SeMB42_g02214</name>
</gene>
<evidence type="ECO:0000259" key="4">
    <source>
        <dbReference type="PROSITE" id="PS50238"/>
    </source>
</evidence>
<reference evidence="6 7" key="1">
    <citation type="journal article" date="2019" name="Sci. Rep.">
        <title>Comparative genomics of chytrid fungi reveal insights into the obligate biotrophic and pathogenic lifestyle of Synchytrium endobioticum.</title>
        <authorList>
            <person name="van de Vossenberg B.T.L.H."/>
            <person name="Warris S."/>
            <person name="Nguyen H.D.T."/>
            <person name="van Gent-Pelzer M.P.E."/>
            <person name="Joly D.L."/>
            <person name="van de Geest H.C."/>
            <person name="Bonants P.J.M."/>
            <person name="Smith D.S."/>
            <person name="Levesque C.A."/>
            <person name="van der Lee T.A.J."/>
        </authorList>
    </citation>
    <scope>NUCLEOTIDE SEQUENCE [LARGE SCALE GENOMIC DNA]</scope>
    <source>
        <strain evidence="6 7">MB42</strain>
    </source>
</reference>
<comment type="caution">
    <text evidence="6">The sequence shown here is derived from an EMBL/GenBank/DDBJ whole genome shotgun (WGS) entry which is preliminary data.</text>
</comment>
<dbReference type="SUPFAM" id="SSF48350">
    <property type="entry name" value="GTPase activation domain, GAP"/>
    <property type="match status" value="1"/>
</dbReference>
<name>A0A507DGQ7_9FUNG</name>
<accession>A0A507DGQ7</accession>
<dbReference type="Gene3D" id="1.10.555.10">
    <property type="entry name" value="Rho GTPase activation protein"/>
    <property type="match status" value="1"/>
</dbReference>
<evidence type="ECO:0000259" key="3">
    <source>
        <dbReference type="PROSITE" id="PS50206"/>
    </source>
</evidence>
<dbReference type="Pfam" id="PF01522">
    <property type="entry name" value="Polysacc_deac_1"/>
    <property type="match status" value="1"/>
</dbReference>
<feature type="compositionally biased region" description="Polar residues" evidence="2">
    <location>
        <begin position="1230"/>
        <end position="1247"/>
    </location>
</feature>
<feature type="compositionally biased region" description="Polar residues" evidence="2">
    <location>
        <begin position="1103"/>
        <end position="1116"/>
    </location>
</feature>
<dbReference type="Gene3D" id="3.40.250.10">
    <property type="entry name" value="Rhodanese-like domain"/>
    <property type="match status" value="1"/>
</dbReference>
<dbReference type="SMART" id="SM00450">
    <property type="entry name" value="RHOD"/>
    <property type="match status" value="1"/>
</dbReference>
<sequence>MMWSRTTGLLRAQRIPAIAQTARQASAQKSFSTTIAAFGLFKDYVTHLKSTSVEEITPAELNAKLTHDPVTGPLPSFHLLDVRETYEWNEEHIPCAVYTGRGCLERDIEGIIPDVQDEIVVYCAGGHRSVLAADSLQKLGYKNVKSLQGGLGQWKNQGMVSAHSELRKLFRTSDKLLIVHVRLLLIKQGKEYKILTDPLHPGIEQHEDQTMFGELCVTIAMLVTSAIILSIYLHPPFVLRQLRHFMDSSILVCLAHHRNYIRQKRTNEKTKTYRIALTIDDAPTCHTSAILDQLREMNATATFFVIKHHVDLLGDEGIKLLERAVLEGHELANHTLYDRPSIHLGAEELRKEIEMVDEVINNVMMRVGGGPPVKKWFRPGSGWYSTVTLQTSNSTNHTLTLGCIYPFDPQIKIPWLNAYRVYWMLHDGGIVVLHDRGWTVACLKKVRKLCEKDQAGVYEFVSLSEAWRGLRAWQCPDYHNMSDYWAVHERVGMVSPRSRDKAYLNFTHGIPFWRCFALRATRAGCIYERKWLREEGYDEIGYDAWLSNAYKHKRATLLYPRIVIMPGGDTSSRRESWAATTTTSSSSPSPPPSAPLSPLAPVQHGDKLRQQLILDPTGIQDSLTLPQAEAIQTSSSSWKLFQSDFILRKDAPPSALPVRPPLMSPGEKPPALPPRPLPAVPPNKSLDLSSPFEADGIVVHSPEDWTIIRLLPPPFVPHLSKPSPATQIKTSMLTSFFGGGTSNRGRKASVSTFSSMVPHTPSVCTQDDAVVTLKDLVEAPKFLVNYVSLLNAKVDIMSYRSSASTVESHLLLTTASLDKIRLEPLQFRSSSISETSPLSSLATLRSLESQTSLIIQWMSAIQYVVDSIKSTAKTAVMSPNDHVFTRPPRGSSTKAAALLGLSPNSITNAVVVAAPLQPVHVQTQQHQFVPAEGDCIQLFVRDPHLQQSRTAASLPIPLQRNNIRTDTMNNGNQNNDSPSPPTSPIITHIPNPMQASGTSPNHSHGKPKGKMFGFSAFGRAQSADSAIDDRKQKQVEERERVRKAAAEARAAERDDKRLKKKDSSRGTRDTTAISAASKMSQGVFNSVPNFFRMGGTNKRDVSTDSIGSRSSTNSTLRRIGPKRDSVYVLGGKSAMDIMDGEIPILLKKCIRLVEEIGLDTEGLYRISGSAATVERLRRLFVSDPEAIHLPSPPEYQNASALLDEDLGASNASKQVHRTSSRNSLNDEIHSPTTSSNQLKNAGRSKSSKSLYDNDVHVITGVIKSYLRDGVGMNGRREPVCTYGLYSAFIRAAKMEEWRDKMISYQDLVHELPSANFATLKFICEHLSNVASHSSRNRMNIKNLAIIFGPTLLRPAPEEETMAGMMFDMGSQCAVVEALVEQAEWMFGPIEYEDDDEGVGSNNEAVKIVIQKVGEESRQEEEDENSSATVETDATAVAIAGQEVIVFSSDSEQGVEVSSAGLDDETQEPGFDIRNAVSDAVQVIPLEQVAPGITVIESN</sequence>
<feature type="domain" description="Rhodanese" evidence="3">
    <location>
        <begin position="73"/>
        <end position="163"/>
    </location>
</feature>
<dbReference type="InterPro" id="IPR036873">
    <property type="entry name" value="Rhodanese-like_dom_sf"/>
</dbReference>
<dbReference type="InterPro" id="IPR001763">
    <property type="entry name" value="Rhodanese-like_dom"/>
</dbReference>
<dbReference type="PROSITE" id="PS51677">
    <property type="entry name" value="NODB"/>
    <property type="match status" value="1"/>
</dbReference>
<dbReference type="PANTHER" id="PTHR15228:SF25">
    <property type="entry name" value="F-BAR DOMAIN-CONTAINING PROTEIN"/>
    <property type="match status" value="1"/>
</dbReference>
<evidence type="ECO:0000313" key="7">
    <source>
        <dbReference type="Proteomes" id="UP000317494"/>
    </source>
</evidence>
<dbReference type="PANTHER" id="PTHR15228">
    <property type="entry name" value="SPERMATHECAL PHYSIOLOGY VARIANT"/>
    <property type="match status" value="1"/>
</dbReference>
<protein>
    <recommendedName>
        <fullName evidence="8">Rhodanese domain-containing protein</fullName>
    </recommendedName>
</protein>
<feature type="region of interest" description="Disordered" evidence="2">
    <location>
        <begin position="1095"/>
        <end position="1118"/>
    </location>
</feature>
<dbReference type="InterPro" id="IPR008936">
    <property type="entry name" value="Rho_GTPase_activation_prot"/>
</dbReference>
<feature type="region of interest" description="Disordered" evidence="2">
    <location>
        <begin position="656"/>
        <end position="675"/>
    </location>
</feature>
<dbReference type="EMBL" id="QEAN01000066">
    <property type="protein sequence ID" value="TPX50495.1"/>
    <property type="molecule type" value="Genomic_DNA"/>
</dbReference>
<dbReference type="InterPro" id="IPR002509">
    <property type="entry name" value="NODB_dom"/>
</dbReference>
<proteinExistence type="predicted"/>
<feature type="domain" description="Rho-GAP" evidence="4">
    <location>
        <begin position="1133"/>
        <end position="1386"/>
    </location>
</feature>
<feature type="region of interest" description="Disordered" evidence="2">
    <location>
        <begin position="960"/>
        <end position="1077"/>
    </location>
</feature>
<dbReference type="Gene3D" id="3.20.20.370">
    <property type="entry name" value="Glycoside hydrolase/deacetylase"/>
    <property type="match status" value="1"/>
</dbReference>
<dbReference type="PROSITE" id="PS50206">
    <property type="entry name" value="RHODANESE_3"/>
    <property type="match status" value="1"/>
</dbReference>
<feature type="compositionally biased region" description="Basic and acidic residues" evidence="2">
    <location>
        <begin position="1027"/>
        <end position="1068"/>
    </location>
</feature>
<feature type="compositionally biased region" description="Polar residues" evidence="2">
    <location>
        <begin position="960"/>
        <end position="973"/>
    </location>
</feature>
<feature type="region of interest" description="Disordered" evidence="2">
    <location>
        <begin position="569"/>
        <end position="601"/>
    </location>
</feature>
<feature type="domain" description="NodB homology" evidence="5">
    <location>
        <begin position="273"/>
        <end position="461"/>
    </location>
</feature>
<feature type="compositionally biased region" description="Low complexity" evidence="2">
    <location>
        <begin position="578"/>
        <end position="587"/>
    </location>
</feature>
<feature type="region of interest" description="Disordered" evidence="2">
    <location>
        <begin position="1209"/>
        <end position="1247"/>
    </location>
</feature>
<dbReference type="VEuPathDB" id="FungiDB:SeMB42_g02214"/>
<dbReference type="SUPFAM" id="SSF52821">
    <property type="entry name" value="Rhodanese/Cell cycle control phosphatase"/>
    <property type="match status" value="1"/>
</dbReference>
<keyword evidence="7" id="KW-1185">Reference proteome</keyword>
<evidence type="ECO:0000313" key="6">
    <source>
        <dbReference type="EMBL" id="TPX50495.1"/>
    </source>
</evidence>
<dbReference type="GO" id="GO:0005096">
    <property type="term" value="F:GTPase activator activity"/>
    <property type="evidence" value="ECO:0007669"/>
    <property type="project" value="UniProtKB-KW"/>
</dbReference>